<dbReference type="Proteomes" id="UP000799539">
    <property type="component" value="Unassembled WGS sequence"/>
</dbReference>
<dbReference type="InterPro" id="IPR046347">
    <property type="entry name" value="bZIP_sf"/>
</dbReference>
<dbReference type="PROSITE" id="PS50217">
    <property type="entry name" value="BZIP"/>
    <property type="match status" value="1"/>
</dbReference>
<sequence length="114" mass="12654">DTPLNVTGLSSQSPTSTSNSHTASSSPTSLSSDNRRAVASSSTSDRSQSEPSHKVQKRKRNTEAARRYRQRKEDKVAQLEEALKAITEERNELSLKLARAETETNVLRRMLNTP</sequence>
<feature type="non-terminal residue" evidence="8">
    <location>
        <position position="1"/>
    </location>
</feature>
<proteinExistence type="predicted"/>
<comment type="subcellular location">
    <subcellularLocation>
        <location evidence="1">Nucleus</location>
    </subcellularLocation>
</comment>
<dbReference type="PANTHER" id="PTHR13044:SF14">
    <property type="entry name" value="CRYPTOCEPHAL, ISOFORM A"/>
    <property type="match status" value="1"/>
</dbReference>
<gene>
    <name evidence="8" type="ORF">CERZMDRAFT_50978</name>
</gene>
<evidence type="ECO:0000256" key="4">
    <source>
        <dbReference type="ARBA" id="ARBA00023163"/>
    </source>
</evidence>
<dbReference type="EMBL" id="ML992703">
    <property type="protein sequence ID" value="KAF2207421.1"/>
    <property type="molecule type" value="Genomic_DNA"/>
</dbReference>
<evidence type="ECO:0000256" key="2">
    <source>
        <dbReference type="ARBA" id="ARBA00023015"/>
    </source>
</evidence>
<dbReference type="Pfam" id="PF00170">
    <property type="entry name" value="bZIP_1"/>
    <property type="match status" value="1"/>
</dbReference>
<dbReference type="SMART" id="SM00338">
    <property type="entry name" value="BRLZ"/>
    <property type="match status" value="1"/>
</dbReference>
<dbReference type="GO" id="GO:0000977">
    <property type="term" value="F:RNA polymerase II transcription regulatory region sequence-specific DNA binding"/>
    <property type="evidence" value="ECO:0007669"/>
    <property type="project" value="TreeGrafter"/>
</dbReference>
<organism evidence="8 9">
    <name type="scientific">Cercospora zeae-maydis SCOH1-5</name>
    <dbReference type="NCBI Taxonomy" id="717836"/>
    <lineage>
        <taxon>Eukaryota</taxon>
        <taxon>Fungi</taxon>
        <taxon>Dikarya</taxon>
        <taxon>Ascomycota</taxon>
        <taxon>Pezizomycotina</taxon>
        <taxon>Dothideomycetes</taxon>
        <taxon>Dothideomycetidae</taxon>
        <taxon>Mycosphaerellales</taxon>
        <taxon>Mycosphaerellaceae</taxon>
        <taxon>Cercospora</taxon>
    </lineage>
</organism>
<name>A0A6A6F4G1_9PEZI</name>
<dbReference type="PROSITE" id="PS00036">
    <property type="entry name" value="BZIP_BASIC"/>
    <property type="match status" value="1"/>
</dbReference>
<reference evidence="8" key="1">
    <citation type="journal article" date="2020" name="Stud. Mycol.">
        <title>101 Dothideomycetes genomes: a test case for predicting lifestyles and emergence of pathogens.</title>
        <authorList>
            <person name="Haridas S."/>
            <person name="Albert R."/>
            <person name="Binder M."/>
            <person name="Bloem J."/>
            <person name="Labutti K."/>
            <person name="Salamov A."/>
            <person name="Andreopoulos B."/>
            <person name="Baker S."/>
            <person name="Barry K."/>
            <person name="Bills G."/>
            <person name="Bluhm B."/>
            <person name="Cannon C."/>
            <person name="Castanera R."/>
            <person name="Culley D."/>
            <person name="Daum C."/>
            <person name="Ezra D."/>
            <person name="Gonzalez J."/>
            <person name="Henrissat B."/>
            <person name="Kuo A."/>
            <person name="Liang C."/>
            <person name="Lipzen A."/>
            <person name="Lutzoni F."/>
            <person name="Magnuson J."/>
            <person name="Mondo S."/>
            <person name="Nolan M."/>
            <person name="Ohm R."/>
            <person name="Pangilinan J."/>
            <person name="Park H.-J."/>
            <person name="Ramirez L."/>
            <person name="Alfaro M."/>
            <person name="Sun H."/>
            <person name="Tritt A."/>
            <person name="Yoshinaga Y."/>
            <person name="Zwiers L.-H."/>
            <person name="Turgeon B."/>
            <person name="Goodwin S."/>
            <person name="Spatafora J."/>
            <person name="Crous P."/>
            <person name="Grigoriev I."/>
        </authorList>
    </citation>
    <scope>NUCLEOTIDE SEQUENCE</scope>
    <source>
        <strain evidence="8">SCOH1-5</strain>
    </source>
</reference>
<dbReference type="GO" id="GO:0005634">
    <property type="term" value="C:nucleus"/>
    <property type="evidence" value="ECO:0007669"/>
    <property type="project" value="UniProtKB-SubCell"/>
</dbReference>
<evidence type="ECO:0000256" key="5">
    <source>
        <dbReference type="ARBA" id="ARBA00023242"/>
    </source>
</evidence>
<accession>A0A6A6F4G1</accession>
<dbReference type="AlphaFoldDB" id="A0A6A6F4G1"/>
<feature type="compositionally biased region" description="Low complexity" evidence="6">
    <location>
        <begin position="7"/>
        <end position="32"/>
    </location>
</feature>
<keyword evidence="3" id="KW-0238">DNA-binding</keyword>
<dbReference type="SUPFAM" id="SSF57959">
    <property type="entry name" value="Leucine zipper domain"/>
    <property type="match status" value="1"/>
</dbReference>
<dbReference type="OrthoDB" id="2257100at2759"/>
<protein>
    <recommendedName>
        <fullName evidence="7">BZIP domain-containing protein</fullName>
    </recommendedName>
</protein>
<evidence type="ECO:0000313" key="9">
    <source>
        <dbReference type="Proteomes" id="UP000799539"/>
    </source>
</evidence>
<feature type="region of interest" description="Disordered" evidence="6">
    <location>
        <begin position="1"/>
        <end position="73"/>
    </location>
</feature>
<evidence type="ECO:0000256" key="6">
    <source>
        <dbReference type="SAM" id="MobiDB-lite"/>
    </source>
</evidence>
<keyword evidence="9" id="KW-1185">Reference proteome</keyword>
<evidence type="ECO:0000259" key="7">
    <source>
        <dbReference type="PROSITE" id="PS50217"/>
    </source>
</evidence>
<dbReference type="Gene3D" id="1.20.5.170">
    <property type="match status" value="1"/>
</dbReference>
<evidence type="ECO:0000256" key="1">
    <source>
        <dbReference type="ARBA" id="ARBA00004123"/>
    </source>
</evidence>
<evidence type="ECO:0000256" key="3">
    <source>
        <dbReference type="ARBA" id="ARBA00023125"/>
    </source>
</evidence>
<feature type="domain" description="BZIP" evidence="7">
    <location>
        <begin position="51"/>
        <end position="114"/>
    </location>
</feature>
<dbReference type="GO" id="GO:0001228">
    <property type="term" value="F:DNA-binding transcription activator activity, RNA polymerase II-specific"/>
    <property type="evidence" value="ECO:0007669"/>
    <property type="project" value="TreeGrafter"/>
</dbReference>
<dbReference type="InterPro" id="IPR004827">
    <property type="entry name" value="bZIP"/>
</dbReference>
<keyword evidence="2" id="KW-0805">Transcription regulation</keyword>
<dbReference type="PANTHER" id="PTHR13044">
    <property type="entry name" value="ACTIVATING TRANSCRIPTION FACTOR ATF 4/5"/>
    <property type="match status" value="1"/>
</dbReference>
<keyword evidence="5" id="KW-0539">Nucleus</keyword>
<keyword evidence="4" id="KW-0804">Transcription</keyword>
<feature type="compositionally biased region" description="Basic and acidic residues" evidence="6">
    <location>
        <begin position="61"/>
        <end position="73"/>
    </location>
</feature>
<evidence type="ECO:0000313" key="8">
    <source>
        <dbReference type="EMBL" id="KAF2207421.1"/>
    </source>
</evidence>